<feature type="region of interest" description="Disordered" evidence="7">
    <location>
        <begin position="236"/>
        <end position="382"/>
    </location>
</feature>
<keyword evidence="5" id="KW-0234">DNA repair</keyword>
<dbReference type="GO" id="GO:0003684">
    <property type="term" value="F:damaged DNA binding"/>
    <property type="evidence" value="ECO:0007669"/>
    <property type="project" value="InterPro"/>
</dbReference>
<feature type="compositionally biased region" description="Acidic residues" evidence="7">
    <location>
        <begin position="297"/>
        <end position="309"/>
    </location>
</feature>
<dbReference type="FunCoup" id="A0A165D6X4">
    <property type="interactions" value="65"/>
</dbReference>
<dbReference type="PANTHER" id="PTHR12749">
    <property type="entry name" value="EXCISION REPAIR CROSS-COMPLEMENTING 1 ERCC1"/>
    <property type="match status" value="1"/>
</dbReference>
<evidence type="ECO:0000256" key="4">
    <source>
        <dbReference type="ARBA" id="ARBA00023125"/>
    </source>
</evidence>
<feature type="region of interest" description="Disordered" evidence="7">
    <location>
        <begin position="1"/>
        <end position="39"/>
    </location>
</feature>
<dbReference type="AlphaFoldDB" id="A0A165D6X4"/>
<dbReference type="PANTHER" id="PTHR12749:SF0">
    <property type="entry name" value="DNA EXCISION REPAIR PROTEIN ERCC-1"/>
    <property type="match status" value="1"/>
</dbReference>
<evidence type="ECO:0000259" key="8">
    <source>
        <dbReference type="Pfam" id="PF03834"/>
    </source>
</evidence>
<evidence type="ECO:0000256" key="3">
    <source>
        <dbReference type="ARBA" id="ARBA00022763"/>
    </source>
</evidence>
<dbReference type="InterPro" id="IPR011335">
    <property type="entry name" value="Restrct_endonuc-II-like"/>
</dbReference>
<dbReference type="CDD" id="cd22325">
    <property type="entry name" value="ERCC1_C-like"/>
    <property type="match status" value="1"/>
</dbReference>
<dbReference type="InterPro" id="IPR010994">
    <property type="entry name" value="RuvA_2-like"/>
</dbReference>
<dbReference type="Proteomes" id="UP000076842">
    <property type="component" value="Unassembled WGS sequence"/>
</dbReference>
<dbReference type="SUPFAM" id="SSF47781">
    <property type="entry name" value="RuvA domain 2-like"/>
    <property type="match status" value="1"/>
</dbReference>
<feature type="compositionally biased region" description="Polar residues" evidence="7">
    <location>
        <begin position="14"/>
        <end position="23"/>
    </location>
</feature>
<dbReference type="SUPFAM" id="SSF52980">
    <property type="entry name" value="Restriction endonuclease-like"/>
    <property type="match status" value="1"/>
</dbReference>
<dbReference type="GO" id="GO:0006312">
    <property type="term" value="P:mitotic recombination"/>
    <property type="evidence" value="ECO:0007669"/>
    <property type="project" value="TreeGrafter"/>
</dbReference>
<dbReference type="Gene3D" id="3.40.50.10130">
    <property type="match status" value="1"/>
</dbReference>
<protein>
    <recommendedName>
        <fullName evidence="8">ERCC1-like central domain-containing protein</fullName>
    </recommendedName>
</protein>
<feature type="compositionally biased region" description="Acidic residues" evidence="7">
    <location>
        <begin position="338"/>
        <end position="348"/>
    </location>
</feature>
<dbReference type="InterPro" id="IPR004579">
    <property type="entry name" value="ERCC1/RAD10/SWI10"/>
</dbReference>
<sequence>MNSSSLAAARSATPHASTSTNPTRPLRPPPPVVLPRRPAGGTTQSIVVNPCQRGNPVLDCIKNVPWEYGQVVPDYQVGATTGVLFLSLRYHRLHPEYVHSRIAKLEGRYQLRVLLMMCDVSEHEEPIRELTKVCLINNLTIMVAWTAEEAGLYLSTYKLFEHRPPDRIKERVDKDYASLLRAALTSIRGVNRTDVTTLSSNIGSVKEMAEASVEQLLACPGFGEVKSRRVAEAFQRPFRNGKAGGTGALARRGETPAEPEPEPEPPTPEEEEGVRAPAAPSPANGARRQRAPSPEWDALDLDLDLPSDEAADRDGSPAPPLPPAAQPASAAQVRNELELELESSDDDEPPAKRARVEGAPAGATGGGKGRESPEWDIELDLN</sequence>
<dbReference type="FunFam" id="3.40.50.10130:FF:000001">
    <property type="entry name" value="DNA excision repair protein ERCC-1"/>
    <property type="match status" value="1"/>
</dbReference>
<dbReference type="Pfam" id="PF03834">
    <property type="entry name" value="Rad10"/>
    <property type="match status" value="1"/>
</dbReference>
<dbReference type="Gene3D" id="1.10.150.20">
    <property type="entry name" value="5' to 3' exonuclease, C-terminal subdomain"/>
    <property type="match status" value="1"/>
</dbReference>
<evidence type="ECO:0000256" key="5">
    <source>
        <dbReference type="ARBA" id="ARBA00023204"/>
    </source>
</evidence>
<keyword evidence="3" id="KW-0227">DNA damage</keyword>
<accession>A0A165D6X4</accession>
<evidence type="ECO:0000256" key="7">
    <source>
        <dbReference type="SAM" id="MobiDB-lite"/>
    </source>
</evidence>
<comment type="subcellular location">
    <subcellularLocation>
        <location evidence="1">Nucleus</location>
    </subcellularLocation>
</comment>
<dbReference type="GO" id="GO:0006302">
    <property type="term" value="P:double-strand break repair"/>
    <property type="evidence" value="ECO:0007669"/>
    <property type="project" value="UniProtKB-ARBA"/>
</dbReference>
<evidence type="ECO:0000256" key="6">
    <source>
        <dbReference type="ARBA" id="ARBA00023242"/>
    </source>
</evidence>
<dbReference type="GO" id="GO:0003697">
    <property type="term" value="F:single-stranded DNA binding"/>
    <property type="evidence" value="ECO:0007669"/>
    <property type="project" value="TreeGrafter"/>
</dbReference>
<dbReference type="GO" id="GO:0070914">
    <property type="term" value="P:UV-damage excision repair"/>
    <property type="evidence" value="ECO:0007669"/>
    <property type="project" value="TreeGrafter"/>
</dbReference>
<organism evidence="9 10">
    <name type="scientific">Calocera cornea HHB12733</name>
    <dbReference type="NCBI Taxonomy" id="1353952"/>
    <lineage>
        <taxon>Eukaryota</taxon>
        <taxon>Fungi</taxon>
        <taxon>Dikarya</taxon>
        <taxon>Basidiomycota</taxon>
        <taxon>Agaricomycotina</taxon>
        <taxon>Dacrymycetes</taxon>
        <taxon>Dacrymycetales</taxon>
        <taxon>Dacrymycetaceae</taxon>
        <taxon>Calocera</taxon>
    </lineage>
</organism>
<comment type="similarity">
    <text evidence="2">Belongs to the ERCC1/RAD10/SWI10 family.</text>
</comment>
<dbReference type="InterPro" id="IPR047260">
    <property type="entry name" value="ERCC1-like_central_dom"/>
</dbReference>
<evidence type="ECO:0000313" key="9">
    <source>
        <dbReference type="EMBL" id="KZT52190.1"/>
    </source>
</evidence>
<reference evidence="9 10" key="1">
    <citation type="journal article" date="2016" name="Mol. Biol. Evol.">
        <title>Comparative Genomics of Early-Diverging Mushroom-Forming Fungi Provides Insights into the Origins of Lignocellulose Decay Capabilities.</title>
        <authorList>
            <person name="Nagy L.G."/>
            <person name="Riley R."/>
            <person name="Tritt A."/>
            <person name="Adam C."/>
            <person name="Daum C."/>
            <person name="Floudas D."/>
            <person name="Sun H."/>
            <person name="Yadav J.S."/>
            <person name="Pangilinan J."/>
            <person name="Larsson K.H."/>
            <person name="Matsuura K."/>
            <person name="Barry K."/>
            <person name="Labutti K."/>
            <person name="Kuo R."/>
            <person name="Ohm R.A."/>
            <person name="Bhattacharya S.S."/>
            <person name="Shirouzu T."/>
            <person name="Yoshinaga Y."/>
            <person name="Martin F.M."/>
            <person name="Grigoriev I.V."/>
            <person name="Hibbett D.S."/>
        </authorList>
    </citation>
    <scope>NUCLEOTIDE SEQUENCE [LARGE SCALE GENOMIC DNA]</scope>
    <source>
        <strain evidence="9 10">HHB12733</strain>
    </source>
</reference>
<evidence type="ECO:0000313" key="10">
    <source>
        <dbReference type="Proteomes" id="UP000076842"/>
    </source>
</evidence>
<dbReference type="GO" id="GO:0070522">
    <property type="term" value="C:ERCC4-ERCC1 complex"/>
    <property type="evidence" value="ECO:0007669"/>
    <property type="project" value="TreeGrafter"/>
</dbReference>
<dbReference type="EMBL" id="KV424075">
    <property type="protein sequence ID" value="KZT52190.1"/>
    <property type="molecule type" value="Genomic_DNA"/>
</dbReference>
<keyword evidence="6" id="KW-0539">Nucleus</keyword>
<keyword evidence="10" id="KW-1185">Reference proteome</keyword>
<gene>
    <name evidence="9" type="ORF">CALCODRAFT_520884</name>
</gene>
<feature type="compositionally biased region" description="Acidic residues" evidence="7">
    <location>
        <begin position="257"/>
        <end position="272"/>
    </location>
</feature>
<evidence type="ECO:0000256" key="1">
    <source>
        <dbReference type="ARBA" id="ARBA00004123"/>
    </source>
</evidence>
<keyword evidence="4" id="KW-0238">DNA-binding</keyword>
<dbReference type="InParanoid" id="A0A165D6X4"/>
<evidence type="ECO:0000256" key="2">
    <source>
        <dbReference type="ARBA" id="ARBA00008283"/>
    </source>
</evidence>
<dbReference type="OrthoDB" id="10262814at2759"/>
<dbReference type="NCBIfam" id="TIGR00597">
    <property type="entry name" value="rad10"/>
    <property type="match status" value="1"/>
</dbReference>
<dbReference type="STRING" id="1353952.A0A165D6X4"/>
<dbReference type="Pfam" id="PF14520">
    <property type="entry name" value="HHH_5"/>
    <property type="match status" value="1"/>
</dbReference>
<proteinExistence type="inferred from homology"/>
<dbReference type="GO" id="GO:0000110">
    <property type="term" value="C:nucleotide-excision repair factor 1 complex"/>
    <property type="evidence" value="ECO:0007669"/>
    <property type="project" value="TreeGrafter"/>
</dbReference>
<feature type="domain" description="ERCC1-like central" evidence="8">
    <location>
        <begin position="45"/>
        <end position="158"/>
    </location>
</feature>
<name>A0A165D6X4_9BASI</name>